<keyword evidence="1" id="KW-0472">Membrane</keyword>
<comment type="caution">
    <text evidence="2">The sequence shown here is derived from an EMBL/GenBank/DDBJ whole genome shotgun (WGS) entry which is preliminary data.</text>
</comment>
<evidence type="ECO:0008006" key="4">
    <source>
        <dbReference type="Google" id="ProtNLM"/>
    </source>
</evidence>
<accession>A0A3L7K5F2</accession>
<evidence type="ECO:0000313" key="2">
    <source>
        <dbReference type="EMBL" id="RLQ98248.1"/>
    </source>
</evidence>
<keyword evidence="1" id="KW-0812">Transmembrane</keyword>
<evidence type="ECO:0000256" key="1">
    <source>
        <dbReference type="SAM" id="Phobius"/>
    </source>
</evidence>
<evidence type="ECO:0000313" key="3">
    <source>
        <dbReference type="Proteomes" id="UP000276770"/>
    </source>
</evidence>
<feature type="transmembrane region" description="Helical" evidence="1">
    <location>
        <begin position="12"/>
        <end position="31"/>
    </location>
</feature>
<keyword evidence="1" id="KW-1133">Transmembrane helix</keyword>
<dbReference type="Proteomes" id="UP000276770">
    <property type="component" value="Unassembled WGS sequence"/>
</dbReference>
<reference evidence="2 3" key="1">
    <citation type="submission" date="2018-10" db="EMBL/GenBank/DDBJ databases">
        <title>Falsibacillus sp. genome draft.</title>
        <authorList>
            <person name="Shi S."/>
        </authorList>
    </citation>
    <scope>NUCLEOTIDE SEQUENCE [LARGE SCALE GENOMIC DNA]</scope>
    <source>
        <strain evidence="2 3">GY 10110</strain>
    </source>
</reference>
<organism evidence="2 3">
    <name type="scientific">Falsibacillus albus</name>
    <dbReference type="NCBI Taxonomy" id="2478915"/>
    <lineage>
        <taxon>Bacteria</taxon>
        <taxon>Bacillati</taxon>
        <taxon>Bacillota</taxon>
        <taxon>Bacilli</taxon>
        <taxon>Bacillales</taxon>
        <taxon>Bacillaceae</taxon>
        <taxon>Falsibacillus</taxon>
    </lineage>
</organism>
<proteinExistence type="predicted"/>
<sequence length="128" mass="14838">MWRPVSNKNGFIFPFALILTFTSLFILSMGVDITLTERKYQHELVEYYKMESAMVLAGKHVESMIQDHGDQPIEGSLLFSSINIRYTVEDVQDMKIIHVTAEGKEGRKWGMKFVYNVGTKEIVDWKDE</sequence>
<name>A0A3L7K5F2_9BACI</name>
<gene>
    <name evidence="2" type="ORF">D9X91_02365</name>
</gene>
<dbReference type="RefSeq" id="WP_121678936.1">
    <property type="nucleotide sequence ID" value="NZ_RCVZ01000001.1"/>
</dbReference>
<dbReference type="EMBL" id="RCVZ01000001">
    <property type="protein sequence ID" value="RLQ98248.1"/>
    <property type="molecule type" value="Genomic_DNA"/>
</dbReference>
<protein>
    <recommendedName>
        <fullName evidence="4">Competence protein ComG</fullName>
    </recommendedName>
</protein>
<dbReference type="OrthoDB" id="9868826at2"/>
<dbReference type="AlphaFoldDB" id="A0A3L7K5F2"/>
<keyword evidence="3" id="KW-1185">Reference proteome</keyword>